<keyword evidence="3" id="KW-1185">Reference proteome</keyword>
<evidence type="ECO:0000256" key="1">
    <source>
        <dbReference type="SAM" id="MobiDB-lite"/>
    </source>
</evidence>
<dbReference type="Proteomes" id="UP000095300">
    <property type="component" value="Unassembled WGS sequence"/>
</dbReference>
<gene>
    <name evidence="2" type="primary">106089483</name>
</gene>
<dbReference type="AlphaFoldDB" id="A0A1I8P9L5"/>
<name>A0A1I8P9L5_STOCA</name>
<organism evidence="2 3">
    <name type="scientific">Stomoxys calcitrans</name>
    <name type="common">Stable fly</name>
    <name type="synonym">Conops calcitrans</name>
    <dbReference type="NCBI Taxonomy" id="35570"/>
    <lineage>
        <taxon>Eukaryota</taxon>
        <taxon>Metazoa</taxon>
        <taxon>Ecdysozoa</taxon>
        <taxon>Arthropoda</taxon>
        <taxon>Hexapoda</taxon>
        <taxon>Insecta</taxon>
        <taxon>Pterygota</taxon>
        <taxon>Neoptera</taxon>
        <taxon>Endopterygota</taxon>
        <taxon>Diptera</taxon>
        <taxon>Brachycera</taxon>
        <taxon>Muscomorpha</taxon>
        <taxon>Muscoidea</taxon>
        <taxon>Muscidae</taxon>
        <taxon>Stomoxys</taxon>
    </lineage>
</organism>
<evidence type="ECO:0000313" key="2">
    <source>
        <dbReference type="EnsemblMetazoa" id="SCAU006036-PA"/>
    </source>
</evidence>
<accession>A0A1I8P9L5</accession>
<proteinExistence type="predicted"/>
<dbReference type="EnsemblMetazoa" id="SCAU006036-RA">
    <property type="protein sequence ID" value="SCAU006036-PA"/>
    <property type="gene ID" value="SCAU006036"/>
</dbReference>
<sequence length="127" mass="14000">MAKLSVKVFLLVLVLTIIGYHCLVSDAALIFRIPNCAIKRYDGKCLPTIVKKASARKAIPYPFRLKKVATMPSPRATPSLPPTPTPTPTPKATPSPMVKELKQKYDGFWEAFKGKLKASGVWFDNLG</sequence>
<reference evidence="2" key="1">
    <citation type="submission" date="2020-05" db="UniProtKB">
        <authorList>
            <consortium name="EnsemblMetazoa"/>
        </authorList>
    </citation>
    <scope>IDENTIFICATION</scope>
    <source>
        <strain evidence="2">USDA</strain>
    </source>
</reference>
<dbReference type="KEGG" id="scac:106089483"/>
<dbReference type="VEuPathDB" id="VectorBase:SCAU006036"/>
<protein>
    <submittedName>
        <fullName evidence="2">Uncharacterized protein</fullName>
    </submittedName>
</protein>
<feature type="region of interest" description="Disordered" evidence="1">
    <location>
        <begin position="71"/>
        <end position="97"/>
    </location>
</feature>
<evidence type="ECO:0000313" key="3">
    <source>
        <dbReference type="Proteomes" id="UP000095300"/>
    </source>
</evidence>
<feature type="compositionally biased region" description="Pro residues" evidence="1">
    <location>
        <begin position="79"/>
        <end position="93"/>
    </location>
</feature>